<dbReference type="RefSeq" id="WP_189572956.1">
    <property type="nucleotide sequence ID" value="NZ_BMXI01000017.1"/>
</dbReference>
<keyword evidence="1" id="KW-0732">Signal</keyword>
<evidence type="ECO:0008006" key="4">
    <source>
        <dbReference type="Google" id="ProtNLM"/>
    </source>
</evidence>
<protein>
    <recommendedName>
        <fullName evidence="4">DUF4468 domain-containing protein</fullName>
    </recommendedName>
</protein>
<dbReference type="EMBL" id="BMXI01000017">
    <property type="protein sequence ID" value="GHC64176.1"/>
    <property type="molecule type" value="Genomic_DNA"/>
</dbReference>
<sequence>MKLVAITLALGLAGLSSAFGLGIDVEGLGHNLNGWQKNRTATYTIDSQTYRTHVPTVTQNLDGGIFVSMRVEHISAVRADAIGYIELTFTPSGYVGASQIRLTMNGKKYDTGQVLREEEKVVTEAEVGSMDWRTTHMKMVLNLFSKLDAEFAKAEGKEEKSKGDLWGRFKGSKLSESDVSAALRHNLNLLLANVGESYGTK</sequence>
<name>A0A918TUK1_9BACT</name>
<dbReference type="Proteomes" id="UP000644507">
    <property type="component" value="Unassembled WGS sequence"/>
</dbReference>
<evidence type="ECO:0000313" key="2">
    <source>
        <dbReference type="EMBL" id="GHC64176.1"/>
    </source>
</evidence>
<reference evidence="2" key="1">
    <citation type="journal article" date="2014" name="Int. J. Syst. Evol. Microbiol.">
        <title>Complete genome sequence of Corynebacterium casei LMG S-19264T (=DSM 44701T), isolated from a smear-ripened cheese.</title>
        <authorList>
            <consortium name="US DOE Joint Genome Institute (JGI-PGF)"/>
            <person name="Walter F."/>
            <person name="Albersmeier A."/>
            <person name="Kalinowski J."/>
            <person name="Ruckert C."/>
        </authorList>
    </citation>
    <scope>NUCLEOTIDE SEQUENCE</scope>
    <source>
        <strain evidence="2">KCTC 12988</strain>
    </source>
</reference>
<gene>
    <name evidence="2" type="ORF">GCM10007100_34820</name>
</gene>
<proteinExistence type="predicted"/>
<feature type="chain" id="PRO_5037769794" description="DUF4468 domain-containing protein" evidence="1">
    <location>
        <begin position="19"/>
        <end position="201"/>
    </location>
</feature>
<feature type="signal peptide" evidence="1">
    <location>
        <begin position="1"/>
        <end position="18"/>
    </location>
</feature>
<comment type="caution">
    <text evidence="2">The sequence shown here is derived from an EMBL/GenBank/DDBJ whole genome shotgun (WGS) entry which is preliminary data.</text>
</comment>
<keyword evidence="3" id="KW-1185">Reference proteome</keyword>
<evidence type="ECO:0000256" key="1">
    <source>
        <dbReference type="SAM" id="SignalP"/>
    </source>
</evidence>
<reference evidence="2" key="2">
    <citation type="submission" date="2020-09" db="EMBL/GenBank/DDBJ databases">
        <authorList>
            <person name="Sun Q."/>
            <person name="Kim S."/>
        </authorList>
    </citation>
    <scope>NUCLEOTIDE SEQUENCE</scope>
    <source>
        <strain evidence="2">KCTC 12988</strain>
    </source>
</reference>
<dbReference type="AlphaFoldDB" id="A0A918TUK1"/>
<accession>A0A918TUK1</accession>
<evidence type="ECO:0000313" key="3">
    <source>
        <dbReference type="Proteomes" id="UP000644507"/>
    </source>
</evidence>
<organism evidence="2 3">
    <name type="scientific">Roseibacillus persicicus</name>
    <dbReference type="NCBI Taxonomy" id="454148"/>
    <lineage>
        <taxon>Bacteria</taxon>
        <taxon>Pseudomonadati</taxon>
        <taxon>Verrucomicrobiota</taxon>
        <taxon>Verrucomicrobiia</taxon>
        <taxon>Verrucomicrobiales</taxon>
        <taxon>Verrucomicrobiaceae</taxon>
        <taxon>Roseibacillus</taxon>
    </lineage>
</organism>